<gene>
    <name evidence="11" type="ORF">PIB30_024699</name>
</gene>
<feature type="transmembrane region" description="Helical" evidence="8">
    <location>
        <begin position="266"/>
        <end position="288"/>
    </location>
</feature>
<sequence>MGLKLIWVPSIFIISLFLSANSEEQAVKKALVLFMKKLAPDNNAQRGSNNWGWNLTSDPCTDHWHGVTCHSDNKTVMSIVVEHSNLKGVLDASSLSMAKSLMLLSLKNNSLHDSVSEDIGNLKSLTLLYLNGNRFSGKLPVSIGNLPNLMRLDVSDNNFSGEIPEEMSGLSQLKSFLAENNNFTGSIPNFELSRLQFFNVSNNNLHGHIPDDGGKFFPDSFYGNPGLCGKPLANACPPAPAPAPEPPLPQPRPRPPPNSSNHHNSVSLYLGYIILCFLVLVFLVLTLVGKFKTKDRAMDGKEKTEKLKAEDKASEAYYNSSGSKSGIVGMRSESSISSLESGVASPSGLVVLSSAEYKALRFEDLLGAPAELVRRGKNGSLYKVMMDNGVVLAVKRVKDCGISKQDFQRRMEMIAKVKHPRVLPPLAYYCSHQEKLLVHEYMHNGSLFMLLYGGSQSGGRHHSFGWRSRLNMAANTAAALAHMHENLRGESGVSSHGNLKSSNILFDNNMNPLISEYGLPVAENNQESSMMRNGVKGDIYAFGVILLELLTGKVVTNDGFGDDLAKWVNSVVREEWTVEVFDKSLIREGASEERMMSLLQVALNCITSSPNDRPSMDQVAMVIRSLKEDEEKSVSF</sequence>
<feature type="compositionally biased region" description="Pro residues" evidence="7">
    <location>
        <begin position="238"/>
        <end position="258"/>
    </location>
</feature>
<keyword evidence="9" id="KW-0732">Signal</keyword>
<evidence type="ECO:0000256" key="5">
    <source>
        <dbReference type="ARBA" id="ARBA00022989"/>
    </source>
</evidence>
<evidence type="ECO:0000256" key="7">
    <source>
        <dbReference type="SAM" id="MobiDB-lite"/>
    </source>
</evidence>
<feature type="compositionally biased region" description="Basic and acidic residues" evidence="7">
    <location>
        <begin position="298"/>
        <end position="314"/>
    </location>
</feature>
<feature type="chain" id="PRO_5047141573" description="Protein kinase domain-containing protein" evidence="9">
    <location>
        <begin position="23"/>
        <end position="636"/>
    </location>
</feature>
<feature type="domain" description="Protein kinase" evidence="10">
    <location>
        <begin position="367"/>
        <end position="626"/>
    </location>
</feature>
<dbReference type="PANTHER" id="PTHR48007">
    <property type="entry name" value="LEUCINE-RICH REPEAT RECEPTOR-LIKE PROTEIN KINASE PXC1"/>
    <property type="match status" value="1"/>
</dbReference>
<feature type="region of interest" description="Disordered" evidence="7">
    <location>
        <begin position="238"/>
        <end position="261"/>
    </location>
</feature>
<reference evidence="11 12" key="1">
    <citation type="journal article" date="2023" name="Plants (Basel)">
        <title>Bridging the Gap: Combining Genomics and Transcriptomics Approaches to Understand Stylosanthes scabra, an Orphan Legume from the Brazilian Caatinga.</title>
        <authorList>
            <person name="Ferreira-Neto J.R.C."/>
            <person name="da Silva M.D."/>
            <person name="Binneck E."/>
            <person name="de Melo N.F."/>
            <person name="da Silva R.H."/>
            <person name="de Melo A.L.T.M."/>
            <person name="Pandolfi V."/>
            <person name="Bustamante F.O."/>
            <person name="Brasileiro-Vidal A.C."/>
            <person name="Benko-Iseppon A.M."/>
        </authorList>
    </citation>
    <scope>NUCLEOTIDE SEQUENCE [LARGE SCALE GENOMIC DNA]</scope>
    <source>
        <tissue evidence="11">Leaves</tissue>
    </source>
</reference>
<keyword evidence="4" id="KW-0677">Repeat</keyword>
<evidence type="ECO:0000256" key="2">
    <source>
        <dbReference type="ARBA" id="ARBA00022614"/>
    </source>
</evidence>
<evidence type="ECO:0000256" key="6">
    <source>
        <dbReference type="ARBA" id="ARBA00023136"/>
    </source>
</evidence>
<feature type="region of interest" description="Disordered" evidence="7">
    <location>
        <begin position="298"/>
        <end position="319"/>
    </location>
</feature>
<comment type="subcellular location">
    <subcellularLocation>
        <location evidence="1">Membrane</location>
    </subcellularLocation>
</comment>
<evidence type="ECO:0000256" key="4">
    <source>
        <dbReference type="ARBA" id="ARBA00022737"/>
    </source>
</evidence>
<organism evidence="11 12">
    <name type="scientific">Stylosanthes scabra</name>
    <dbReference type="NCBI Taxonomy" id="79078"/>
    <lineage>
        <taxon>Eukaryota</taxon>
        <taxon>Viridiplantae</taxon>
        <taxon>Streptophyta</taxon>
        <taxon>Embryophyta</taxon>
        <taxon>Tracheophyta</taxon>
        <taxon>Spermatophyta</taxon>
        <taxon>Magnoliopsida</taxon>
        <taxon>eudicotyledons</taxon>
        <taxon>Gunneridae</taxon>
        <taxon>Pentapetalae</taxon>
        <taxon>rosids</taxon>
        <taxon>fabids</taxon>
        <taxon>Fabales</taxon>
        <taxon>Fabaceae</taxon>
        <taxon>Papilionoideae</taxon>
        <taxon>50 kb inversion clade</taxon>
        <taxon>dalbergioids sensu lato</taxon>
        <taxon>Dalbergieae</taxon>
        <taxon>Pterocarpus clade</taxon>
        <taxon>Stylosanthes</taxon>
    </lineage>
</organism>
<evidence type="ECO:0000256" key="9">
    <source>
        <dbReference type="SAM" id="SignalP"/>
    </source>
</evidence>
<feature type="signal peptide" evidence="9">
    <location>
        <begin position="1"/>
        <end position="22"/>
    </location>
</feature>
<dbReference type="Proteomes" id="UP001341840">
    <property type="component" value="Unassembled WGS sequence"/>
</dbReference>
<dbReference type="PROSITE" id="PS50011">
    <property type="entry name" value="PROTEIN_KINASE_DOM"/>
    <property type="match status" value="1"/>
</dbReference>
<dbReference type="Pfam" id="PF00069">
    <property type="entry name" value="Pkinase"/>
    <property type="match status" value="1"/>
</dbReference>
<dbReference type="Pfam" id="PF00560">
    <property type="entry name" value="LRR_1"/>
    <property type="match status" value="3"/>
</dbReference>
<evidence type="ECO:0000313" key="11">
    <source>
        <dbReference type="EMBL" id="MED6108519.1"/>
    </source>
</evidence>
<dbReference type="PANTHER" id="PTHR48007:SF79">
    <property type="entry name" value="(WILD MALAYSIAN BANANA) HYPOTHETICAL PROTEIN"/>
    <property type="match status" value="1"/>
</dbReference>
<dbReference type="Gene3D" id="1.10.510.10">
    <property type="entry name" value="Transferase(Phosphotransferase) domain 1"/>
    <property type="match status" value="1"/>
</dbReference>
<comment type="caution">
    <text evidence="11">The sequence shown here is derived from an EMBL/GenBank/DDBJ whole genome shotgun (WGS) entry which is preliminary data.</text>
</comment>
<dbReference type="SUPFAM" id="SSF56112">
    <property type="entry name" value="Protein kinase-like (PK-like)"/>
    <property type="match status" value="1"/>
</dbReference>
<evidence type="ECO:0000256" key="1">
    <source>
        <dbReference type="ARBA" id="ARBA00004370"/>
    </source>
</evidence>
<dbReference type="EMBL" id="JASCZI010000089">
    <property type="protein sequence ID" value="MED6108519.1"/>
    <property type="molecule type" value="Genomic_DNA"/>
</dbReference>
<keyword evidence="6 8" id="KW-0472">Membrane</keyword>
<dbReference type="InterPro" id="IPR001611">
    <property type="entry name" value="Leu-rich_rpt"/>
</dbReference>
<dbReference type="InterPro" id="IPR032675">
    <property type="entry name" value="LRR_dom_sf"/>
</dbReference>
<evidence type="ECO:0000256" key="8">
    <source>
        <dbReference type="SAM" id="Phobius"/>
    </source>
</evidence>
<evidence type="ECO:0000313" key="12">
    <source>
        <dbReference type="Proteomes" id="UP001341840"/>
    </source>
</evidence>
<dbReference type="Gene3D" id="3.80.10.10">
    <property type="entry name" value="Ribonuclease Inhibitor"/>
    <property type="match status" value="2"/>
</dbReference>
<keyword evidence="12" id="KW-1185">Reference proteome</keyword>
<dbReference type="InterPro" id="IPR046959">
    <property type="entry name" value="PRK1-6/SRF4-like"/>
</dbReference>
<dbReference type="InterPro" id="IPR011009">
    <property type="entry name" value="Kinase-like_dom_sf"/>
</dbReference>
<accession>A0ABU6Q9G5</accession>
<dbReference type="InterPro" id="IPR000719">
    <property type="entry name" value="Prot_kinase_dom"/>
</dbReference>
<name>A0ABU6Q9G5_9FABA</name>
<keyword evidence="2" id="KW-0433">Leucine-rich repeat</keyword>
<evidence type="ECO:0000259" key="10">
    <source>
        <dbReference type="PROSITE" id="PS50011"/>
    </source>
</evidence>
<protein>
    <recommendedName>
        <fullName evidence="10">Protein kinase domain-containing protein</fullName>
    </recommendedName>
</protein>
<keyword evidence="3 8" id="KW-0812">Transmembrane</keyword>
<dbReference type="Gene3D" id="3.30.200.20">
    <property type="entry name" value="Phosphorylase Kinase, domain 1"/>
    <property type="match status" value="1"/>
</dbReference>
<dbReference type="SUPFAM" id="SSF52058">
    <property type="entry name" value="L domain-like"/>
    <property type="match status" value="1"/>
</dbReference>
<evidence type="ECO:0000256" key="3">
    <source>
        <dbReference type="ARBA" id="ARBA00022692"/>
    </source>
</evidence>
<proteinExistence type="predicted"/>
<keyword evidence="5 8" id="KW-1133">Transmembrane helix</keyword>